<proteinExistence type="predicted"/>
<feature type="compositionally biased region" description="Low complexity" evidence="1">
    <location>
        <begin position="241"/>
        <end position="253"/>
    </location>
</feature>
<evidence type="ECO:0000313" key="2">
    <source>
        <dbReference type="EMBL" id="KAH8990528.1"/>
    </source>
</evidence>
<accession>A0AAD4QD22</accession>
<evidence type="ECO:0000256" key="1">
    <source>
        <dbReference type="SAM" id="MobiDB-lite"/>
    </source>
</evidence>
<dbReference type="EMBL" id="JAKELL010000030">
    <property type="protein sequence ID" value="KAH8990528.1"/>
    <property type="molecule type" value="Genomic_DNA"/>
</dbReference>
<keyword evidence="3" id="KW-1185">Reference proteome</keyword>
<dbReference type="InterPro" id="IPR004354">
    <property type="entry name" value="Meiotic_Rec114"/>
</dbReference>
<evidence type="ECO:0000313" key="3">
    <source>
        <dbReference type="Proteomes" id="UP001201163"/>
    </source>
</evidence>
<comment type="caution">
    <text evidence="2">The sequence shown here is derived from an EMBL/GenBank/DDBJ whole genome shotgun (WGS) entry which is preliminary data.</text>
</comment>
<feature type="region of interest" description="Disordered" evidence="1">
    <location>
        <begin position="166"/>
        <end position="306"/>
    </location>
</feature>
<dbReference type="Proteomes" id="UP001201163">
    <property type="component" value="Unassembled WGS sequence"/>
</dbReference>
<feature type="compositionally biased region" description="Pro residues" evidence="1">
    <location>
        <begin position="167"/>
        <end position="187"/>
    </location>
</feature>
<dbReference type="GO" id="GO:0007131">
    <property type="term" value="P:reciprocal meiotic recombination"/>
    <property type="evidence" value="ECO:0007669"/>
    <property type="project" value="InterPro"/>
</dbReference>
<feature type="compositionally biased region" description="Low complexity" evidence="1">
    <location>
        <begin position="291"/>
        <end position="306"/>
    </location>
</feature>
<reference evidence="2" key="1">
    <citation type="submission" date="2022-01" db="EMBL/GenBank/DDBJ databases">
        <title>Comparative genomics reveals a dynamic genome evolution in the ectomycorrhizal milk-cap (Lactarius) mushrooms.</title>
        <authorList>
            <consortium name="DOE Joint Genome Institute"/>
            <person name="Lebreton A."/>
            <person name="Tang N."/>
            <person name="Kuo A."/>
            <person name="LaButti K."/>
            <person name="Drula E."/>
            <person name="Barry K."/>
            <person name="Clum A."/>
            <person name="Lipzen A."/>
            <person name="Mousain D."/>
            <person name="Ng V."/>
            <person name="Wang R."/>
            <person name="Wang X."/>
            <person name="Dai Y."/>
            <person name="Henrissat B."/>
            <person name="Grigoriev I.V."/>
            <person name="Guerin-Laguette A."/>
            <person name="Yu F."/>
            <person name="Martin F.M."/>
        </authorList>
    </citation>
    <scope>NUCLEOTIDE SEQUENCE</scope>
    <source>
        <strain evidence="2">QP</strain>
    </source>
</reference>
<dbReference type="Pfam" id="PF03525">
    <property type="entry name" value="Meiotic_rec114"/>
    <property type="match status" value="1"/>
</dbReference>
<feature type="compositionally biased region" description="Polar residues" evidence="1">
    <location>
        <begin position="211"/>
        <end position="229"/>
    </location>
</feature>
<organism evidence="2 3">
    <name type="scientific">Lactarius akahatsu</name>
    <dbReference type="NCBI Taxonomy" id="416441"/>
    <lineage>
        <taxon>Eukaryota</taxon>
        <taxon>Fungi</taxon>
        <taxon>Dikarya</taxon>
        <taxon>Basidiomycota</taxon>
        <taxon>Agaricomycotina</taxon>
        <taxon>Agaricomycetes</taxon>
        <taxon>Russulales</taxon>
        <taxon>Russulaceae</taxon>
        <taxon>Lactarius</taxon>
    </lineage>
</organism>
<gene>
    <name evidence="2" type="ORF">EDB92DRAFT_1798857</name>
</gene>
<feature type="compositionally biased region" description="Low complexity" evidence="1">
    <location>
        <begin position="314"/>
        <end position="325"/>
    </location>
</feature>
<dbReference type="AlphaFoldDB" id="A0AAD4QD22"/>
<name>A0AAD4QD22_9AGAM</name>
<feature type="region of interest" description="Disordered" evidence="1">
    <location>
        <begin position="314"/>
        <end position="333"/>
    </location>
</feature>
<sequence length="389" mass="42184">MLRSVVTTGSYAIDKYSRSYPSPLVRTQSQDLGAAQPEWQHFSNPVITLMLDVKKSMDDNFESVRLRVLWNMDMGHDGVQREVTMEDLDLLSFSGTPSQIHSGQGPPLKAVYRGAVVGIRYQYPFSTPATSPASYRRFQVNFASTSEAAQFIDAIRPVCPCKETAGPPAPPIPTNRPLAPPAAPMQPLPARSTLARYHTSAVQRPSMLPPSVSTVVSTLKGETQGSSQEFPPKVPRFAPHSSSDLSLALSSSDPAPPAVALPHPTPSLGYDRSSQLSFALPPDARSSQLTAQSESAAPSLPALSQPTSTAATLALQPTPPASTATQRDDEPEKRAREAFLESLREAPELYSLSRRELENLVSVVVREPGFPRLLEALDSMWVIRGFLAQ</sequence>
<protein>
    <submittedName>
        <fullName evidence="2">Uncharacterized protein</fullName>
    </submittedName>
</protein>
<feature type="compositionally biased region" description="Pro residues" evidence="1">
    <location>
        <begin position="254"/>
        <end position="265"/>
    </location>
</feature>